<reference evidence="2" key="1">
    <citation type="submission" date="2016-06" db="EMBL/GenBank/DDBJ databases">
        <authorList>
            <person name="Varghese N."/>
        </authorList>
    </citation>
    <scope>NUCLEOTIDE SEQUENCE [LARGE SCALE GENOMIC DNA]</scope>
    <source>
        <strain evidence="2">DSM 43171</strain>
    </source>
</reference>
<protein>
    <recommendedName>
        <fullName evidence="3">Flavin reductase</fullName>
    </recommendedName>
</protein>
<sequence>MSGQHLPLRPLWLCRRCAAPWPCAPARLALLREYAHDRVALLIYLGGLLHDAAGELHRLNPHDGPTPEQLFARFLGWAITRRSSARLRASG</sequence>
<dbReference type="EMBL" id="FMDN01000002">
    <property type="protein sequence ID" value="SCG38681.1"/>
    <property type="molecule type" value="Genomic_DNA"/>
</dbReference>
<dbReference type="OrthoDB" id="3393036at2"/>
<organism evidence="1 2">
    <name type="scientific">Micromonospora halophytica</name>
    <dbReference type="NCBI Taxonomy" id="47864"/>
    <lineage>
        <taxon>Bacteria</taxon>
        <taxon>Bacillati</taxon>
        <taxon>Actinomycetota</taxon>
        <taxon>Actinomycetes</taxon>
        <taxon>Micromonosporales</taxon>
        <taxon>Micromonosporaceae</taxon>
        <taxon>Micromonospora</taxon>
    </lineage>
</organism>
<dbReference type="AlphaFoldDB" id="A0A1C5GZV7"/>
<accession>A0A1C5GZV7</accession>
<keyword evidence="2" id="KW-1185">Reference proteome</keyword>
<dbReference type="RefSeq" id="WP_091291514.1">
    <property type="nucleotide sequence ID" value="NZ_FMDN01000002.1"/>
</dbReference>
<gene>
    <name evidence="1" type="ORF">GA0070560_102300</name>
</gene>
<name>A0A1C5GZV7_9ACTN</name>
<dbReference type="Proteomes" id="UP000199408">
    <property type="component" value="Unassembled WGS sequence"/>
</dbReference>
<evidence type="ECO:0000313" key="1">
    <source>
        <dbReference type="EMBL" id="SCG38681.1"/>
    </source>
</evidence>
<evidence type="ECO:0008006" key="3">
    <source>
        <dbReference type="Google" id="ProtNLM"/>
    </source>
</evidence>
<evidence type="ECO:0000313" key="2">
    <source>
        <dbReference type="Proteomes" id="UP000199408"/>
    </source>
</evidence>
<dbReference type="STRING" id="47864.GA0070560_102300"/>
<proteinExistence type="predicted"/>